<dbReference type="AlphaFoldDB" id="A0A011PR78"/>
<organism evidence="1 2">
    <name type="scientific">Candidatus Accumulibacter adjunctus</name>
    <dbReference type="NCBI Taxonomy" id="1454001"/>
    <lineage>
        <taxon>Bacteria</taxon>
        <taxon>Pseudomonadati</taxon>
        <taxon>Pseudomonadota</taxon>
        <taxon>Betaproteobacteria</taxon>
        <taxon>Candidatus Accumulibacter</taxon>
    </lineage>
</organism>
<gene>
    <name evidence="1" type="ORF">AW08_00676</name>
</gene>
<evidence type="ECO:0000313" key="2">
    <source>
        <dbReference type="Proteomes" id="UP000020218"/>
    </source>
</evidence>
<dbReference type="STRING" id="1454001.AW08_00676"/>
<name>A0A011PR78_9PROT</name>
<sequence>MANAGSRIPTLRSQRQQVETRFVELMSELFQLDEAEALDFGLYRVIRRHNREVRAFLGEIVVDHESRELRGGRLGELLDAAFAAMGHEGLAEDRLRVREIAELLGLKPGMTQAQRAEVLDHAERMPATKDLVSEYRRRSEALGQQQTVQQDRAEVLNRLYQFFSRHYQDGDFIVERRYGRGGARYVKSTGEDTEFHWATEDMYYIKSGDIFTDFPVCLSNGQRVVFSVEPESLQATRSALKPNDKAHYELDAATRIGEVVKVRFKYLKGAKSEKQKDEIVAAVQQAGAGGSVEIATDIRRWLGRFIARNQSDFFIHKRLQEALSEDLDIFLKSEVLDVDQLLGGAGQELDLPRRALKVARIVREVGLQIIDFLAALEDFQKALWEKKKLVLETRYVITLDRLARYCPAWLAQNIDRIVEQQRREWKELGLGDHADAAACIRRTEGDLATPATEQYLPLPLDTGNFDGEFKWSMLEAVTAATPLDEVLDGVAI</sequence>
<dbReference type="EMBL" id="JFAX01000003">
    <property type="protein sequence ID" value="EXI68854.1"/>
    <property type="molecule type" value="Genomic_DNA"/>
</dbReference>
<keyword evidence="2" id="KW-1185">Reference proteome</keyword>
<dbReference type="PATRIC" id="fig|1454001.3.peg.854"/>
<comment type="caution">
    <text evidence="1">The sequence shown here is derived from an EMBL/GenBank/DDBJ whole genome shotgun (WGS) entry which is preliminary data.</text>
</comment>
<dbReference type="Proteomes" id="UP000020218">
    <property type="component" value="Unassembled WGS sequence"/>
</dbReference>
<protein>
    <submittedName>
        <fullName evidence="1">Uncharacterized protein</fullName>
    </submittedName>
</protein>
<accession>A0A011PR78</accession>
<evidence type="ECO:0000313" key="1">
    <source>
        <dbReference type="EMBL" id="EXI68854.1"/>
    </source>
</evidence>
<proteinExistence type="predicted"/>
<reference evidence="1" key="1">
    <citation type="submission" date="2014-02" db="EMBL/GenBank/DDBJ databases">
        <title>Expanding our view of genomic diversity in Candidatus Accumulibacter clades.</title>
        <authorList>
            <person name="Skennerton C.T."/>
            <person name="Barr J.J."/>
            <person name="Slater F.R."/>
            <person name="Bond P.L."/>
            <person name="Tyson G.W."/>
        </authorList>
    </citation>
    <scope>NUCLEOTIDE SEQUENCE [LARGE SCALE GENOMIC DNA]</scope>
</reference>